<evidence type="ECO:0000313" key="1">
    <source>
        <dbReference type="EMBL" id="GKV50418.1"/>
    </source>
</evidence>
<evidence type="ECO:0000313" key="2">
    <source>
        <dbReference type="Proteomes" id="UP001054252"/>
    </source>
</evidence>
<comment type="caution">
    <text evidence="1">The sequence shown here is derived from an EMBL/GenBank/DDBJ whole genome shotgun (WGS) entry which is preliminary data.</text>
</comment>
<accession>A0AAV5MNJ6</accession>
<keyword evidence="2" id="KW-1185">Reference proteome</keyword>
<reference evidence="1 2" key="1">
    <citation type="journal article" date="2021" name="Commun. Biol.">
        <title>The genome of Shorea leprosula (Dipterocarpaceae) highlights the ecological relevance of drought in aseasonal tropical rainforests.</title>
        <authorList>
            <person name="Ng K.K.S."/>
            <person name="Kobayashi M.J."/>
            <person name="Fawcett J.A."/>
            <person name="Hatakeyama M."/>
            <person name="Paape T."/>
            <person name="Ng C.H."/>
            <person name="Ang C.C."/>
            <person name="Tnah L.H."/>
            <person name="Lee C.T."/>
            <person name="Nishiyama T."/>
            <person name="Sese J."/>
            <person name="O'Brien M.J."/>
            <person name="Copetti D."/>
            <person name="Mohd Noor M.I."/>
            <person name="Ong R.C."/>
            <person name="Putra M."/>
            <person name="Sireger I.Z."/>
            <person name="Indrioko S."/>
            <person name="Kosugi Y."/>
            <person name="Izuno A."/>
            <person name="Isagi Y."/>
            <person name="Lee S.L."/>
            <person name="Shimizu K.K."/>
        </authorList>
    </citation>
    <scope>NUCLEOTIDE SEQUENCE [LARGE SCALE GENOMIC DNA]</scope>
    <source>
        <strain evidence="1">214</strain>
    </source>
</reference>
<dbReference type="AlphaFoldDB" id="A0AAV5MNJ6"/>
<dbReference type="EMBL" id="BPVZ01000365">
    <property type="protein sequence ID" value="GKV50418.1"/>
    <property type="molecule type" value="Genomic_DNA"/>
</dbReference>
<dbReference type="Proteomes" id="UP001054252">
    <property type="component" value="Unassembled WGS sequence"/>
</dbReference>
<organism evidence="1 2">
    <name type="scientific">Rubroshorea leprosula</name>
    <dbReference type="NCBI Taxonomy" id="152421"/>
    <lineage>
        <taxon>Eukaryota</taxon>
        <taxon>Viridiplantae</taxon>
        <taxon>Streptophyta</taxon>
        <taxon>Embryophyta</taxon>
        <taxon>Tracheophyta</taxon>
        <taxon>Spermatophyta</taxon>
        <taxon>Magnoliopsida</taxon>
        <taxon>eudicotyledons</taxon>
        <taxon>Gunneridae</taxon>
        <taxon>Pentapetalae</taxon>
        <taxon>rosids</taxon>
        <taxon>malvids</taxon>
        <taxon>Malvales</taxon>
        <taxon>Dipterocarpaceae</taxon>
        <taxon>Rubroshorea</taxon>
    </lineage>
</organism>
<sequence>MFSPFNSHLDLSQVDLQKMLRSNEDINWEIDVLRQCCTRSPSVGAMACDGLWKVSMPG</sequence>
<proteinExistence type="predicted"/>
<protein>
    <submittedName>
        <fullName evidence="1">Uncharacterized protein</fullName>
    </submittedName>
</protein>
<name>A0AAV5MNJ6_9ROSI</name>
<gene>
    <name evidence="1" type="ORF">SLEP1_g57121</name>
</gene>